<reference evidence="2 3" key="1">
    <citation type="journal article" date="2024" name="Science">
        <title>Giant polyketide synthase enzymes in the biosynthesis of giant marine polyether toxins.</title>
        <authorList>
            <person name="Fallon T.R."/>
            <person name="Shende V.V."/>
            <person name="Wierzbicki I.H."/>
            <person name="Pendleton A.L."/>
            <person name="Watervoot N.F."/>
            <person name="Auber R.P."/>
            <person name="Gonzalez D.J."/>
            <person name="Wisecaver J.H."/>
            <person name="Moore B.S."/>
        </authorList>
    </citation>
    <scope>NUCLEOTIDE SEQUENCE [LARGE SCALE GENOMIC DNA]</scope>
    <source>
        <strain evidence="2 3">12B1</strain>
    </source>
</reference>
<comment type="caution">
    <text evidence="2">The sequence shown here is derived from an EMBL/GenBank/DDBJ whole genome shotgun (WGS) entry which is preliminary data.</text>
</comment>
<evidence type="ECO:0008006" key="4">
    <source>
        <dbReference type="Google" id="ProtNLM"/>
    </source>
</evidence>
<gene>
    <name evidence="2" type="ORF">AB1Y20_022526</name>
</gene>
<proteinExistence type="predicted"/>
<dbReference type="Proteomes" id="UP001515480">
    <property type="component" value="Unassembled WGS sequence"/>
</dbReference>
<organism evidence="2 3">
    <name type="scientific">Prymnesium parvum</name>
    <name type="common">Toxic golden alga</name>
    <dbReference type="NCBI Taxonomy" id="97485"/>
    <lineage>
        <taxon>Eukaryota</taxon>
        <taxon>Haptista</taxon>
        <taxon>Haptophyta</taxon>
        <taxon>Prymnesiophyceae</taxon>
        <taxon>Prymnesiales</taxon>
        <taxon>Prymnesiaceae</taxon>
        <taxon>Prymnesium</taxon>
    </lineage>
</organism>
<keyword evidence="3" id="KW-1185">Reference proteome</keyword>
<feature type="region of interest" description="Disordered" evidence="1">
    <location>
        <begin position="239"/>
        <end position="268"/>
    </location>
</feature>
<feature type="compositionally biased region" description="Acidic residues" evidence="1">
    <location>
        <begin position="243"/>
        <end position="268"/>
    </location>
</feature>
<protein>
    <recommendedName>
        <fullName evidence="4">Chromo domain-containing protein</fullName>
    </recommendedName>
</protein>
<sequence>MLTAAFSKMADGVRNHASEFLPGGCCAPEAERRVRVGAPSQEGPGSHARDYGGEEAESGTRGARTREEKRKEKRAKRAARAAEKVRIQAVVLATLFSELKVMSIELLQDQLKKRKLLGGKVFTVSYNDLVLEDGDSGIDGRSVKRKAAGTGTRKGKAKKGVVSYMDYEWTEEEADNFEVKAIVGKVVADGATAYANQGKVNKGTILYRIVWRNYSPDLIWYEPVVNIGVELRDEYEERCTAEAAEEETAAADEADLKEMEDEEELPAP</sequence>
<evidence type="ECO:0000313" key="2">
    <source>
        <dbReference type="EMBL" id="KAL1520968.1"/>
    </source>
</evidence>
<evidence type="ECO:0000313" key="3">
    <source>
        <dbReference type="Proteomes" id="UP001515480"/>
    </source>
</evidence>
<feature type="region of interest" description="Disordered" evidence="1">
    <location>
        <begin position="34"/>
        <end position="75"/>
    </location>
</feature>
<dbReference type="EMBL" id="JBGBPQ010000008">
    <property type="protein sequence ID" value="KAL1520968.1"/>
    <property type="molecule type" value="Genomic_DNA"/>
</dbReference>
<evidence type="ECO:0000256" key="1">
    <source>
        <dbReference type="SAM" id="MobiDB-lite"/>
    </source>
</evidence>
<dbReference type="AlphaFoldDB" id="A0AB34JHF2"/>
<name>A0AB34JHF2_PRYPA</name>
<accession>A0AB34JHF2</accession>